<sequence length="118" mass="12988">MENHLVAIFQVFDLRKWAGQTIGIIYMAGQYAITLVGGVGRSVQPTGVITQPGNIPAGFTLRNAGDIRADALAGDFQTKCIRNGIRQCSRLSRQVRHHTRRKTGVGDGQTRQRDGQIR</sequence>
<name>A0A645A402_9ZZZZ</name>
<feature type="region of interest" description="Disordered" evidence="1">
    <location>
        <begin position="92"/>
        <end position="118"/>
    </location>
</feature>
<feature type="compositionally biased region" description="Basic residues" evidence="1">
    <location>
        <begin position="93"/>
        <end position="103"/>
    </location>
</feature>
<dbReference type="EMBL" id="VSSQ01011877">
    <property type="protein sequence ID" value="MPM47919.1"/>
    <property type="molecule type" value="Genomic_DNA"/>
</dbReference>
<organism evidence="2">
    <name type="scientific">bioreactor metagenome</name>
    <dbReference type="NCBI Taxonomy" id="1076179"/>
    <lineage>
        <taxon>unclassified sequences</taxon>
        <taxon>metagenomes</taxon>
        <taxon>ecological metagenomes</taxon>
    </lineage>
</organism>
<proteinExistence type="predicted"/>
<comment type="caution">
    <text evidence="2">The sequence shown here is derived from an EMBL/GenBank/DDBJ whole genome shotgun (WGS) entry which is preliminary data.</text>
</comment>
<accession>A0A645A402</accession>
<gene>
    <name evidence="2" type="ORF">SDC9_94640</name>
</gene>
<evidence type="ECO:0000256" key="1">
    <source>
        <dbReference type="SAM" id="MobiDB-lite"/>
    </source>
</evidence>
<protein>
    <submittedName>
        <fullName evidence="2">Uncharacterized protein</fullName>
    </submittedName>
</protein>
<dbReference type="AlphaFoldDB" id="A0A645A402"/>
<evidence type="ECO:0000313" key="2">
    <source>
        <dbReference type="EMBL" id="MPM47919.1"/>
    </source>
</evidence>
<reference evidence="2" key="1">
    <citation type="submission" date="2019-08" db="EMBL/GenBank/DDBJ databases">
        <authorList>
            <person name="Kucharzyk K."/>
            <person name="Murdoch R.W."/>
            <person name="Higgins S."/>
            <person name="Loffler F."/>
        </authorList>
    </citation>
    <scope>NUCLEOTIDE SEQUENCE</scope>
</reference>